<protein>
    <submittedName>
        <fullName evidence="1">Uncharacterized protein</fullName>
    </submittedName>
</protein>
<sequence length="95" mass="10445">MVLYFDSETKAREWALRALRQTSWEHQDSLLRPVLGEGGGSGVLIITLISLYTQGLKDDIQLVLILGRIEFCTVAEVSNLALSIDAEINGNETAP</sequence>
<keyword evidence="2" id="KW-1185">Reference proteome</keyword>
<reference evidence="1 2" key="1">
    <citation type="submission" date="2015-08" db="EMBL/GenBank/DDBJ databases">
        <title>Next Generation Sequencing and Analysis of the Genome of Puccinia sorghi L Schw, the Causal Agent of Maize Common Rust.</title>
        <authorList>
            <person name="Rochi L."/>
            <person name="Burguener G."/>
            <person name="Darino M."/>
            <person name="Turjanski A."/>
            <person name="Kreff E."/>
            <person name="Dieguez M.J."/>
            <person name="Sacco F."/>
        </authorList>
    </citation>
    <scope>NUCLEOTIDE SEQUENCE [LARGE SCALE GENOMIC DNA]</scope>
    <source>
        <strain evidence="1 2">RO10H11247</strain>
    </source>
</reference>
<proteinExistence type="predicted"/>
<evidence type="ECO:0000313" key="1">
    <source>
        <dbReference type="EMBL" id="KNZ52452.1"/>
    </source>
</evidence>
<evidence type="ECO:0000313" key="2">
    <source>
        <dbReference type="Proteomes" id="UP000037035"/>
    </source>
</evidence>
<dbReference type="VEuPathDB" id="FungiDB:VP01_356g5"/>
<dbReference type="Proteomes" id="UP000037035">
    <property type="component" value="Unassembled WGS sequence"/>
</dbReference>
<name>A0A0L6UW50_9BASI</name>
<dbReference type="EMBL" id="LAVV01008579">
    <property type="protein sequence ID" value="KNZ52452.1"/>
    <property type="molecule type" value="Genomic_DNA"/>
</dbReference>
<accession>A0A0L6UW50</accession>
<gene>
    <name evidence="1" type="ORF">VP01_356g5</name>
</gene>
<dbReference type="OrthoDB" id="5582182at2759"/>
<comment type="caution">
    <text evidence="1">The sequence shown here is derived from an EMBL/GenBank/DDBJ whole genome shotgun (WGS) entry which is preliminary data.</text>
</comment>
<organism evidence="1 2">
    <name type="scientific">Puccinia sorghi</name>
    <dbReference type="NCBI Taxonomy" id="27349"/>
    <lineage>
        <taxon>Eukaryota</taxon>
        <taxon>Fungi</taxon>
        <taxon>Dikarya</taxon>
        <taxon>Basidiomycota</taxon>
        <taxon>Pucciniomycotina</taxon>
        <taxon>Pucciniomycetes</taxon>
        <taxon>Pucciniales</taxon>
        <taxon>Pucciniaceae</taxon>
        <taxon>Puccinia</taxon>
    </lineage>
</organism>
<dbReference type="AlphaFoldDB" id="A0A0L6UW50"/>